<dbReference type="Pfam" id="PF01336">
    <property type="entry name" value="tRNA_anti-codon"/>
    <property type="match status" value="1"/>
</dbReference>
<comment type="caution">
    <text evidence="7">Lacks conserved residue(s) required for the propagation of feature annotation.</text>
</comment>
<evidence type="ECO:0000256" key="5">
    <source>
        <dbReference type="ARBA" id="ARBA00022917"/>
    </source>
</evidence>
<dbReference type="EMBL" id="JBJIAA010000012">
    <property type="protein sequence ID" value="MFL0251777.1"/>
    <property type="molecule type" value="Genomic_DNA"/>
</dbReference>
<dbReference type="CDD" id="cd04317">
    <property type="entry name" value="EcAspRS_like_N"/>
    <property type="match status" value="1"/>
</dbReference>
<dbReference type="Pfam" id="PF00152">
    <property type="entry name" value="tRNA-synt_2"/>
    <property type="match status" value="1"/>
</dbReference>
<evidence type="ECO:0000256" key="3">
    <source>
        <dbReference type="ARBA" id="ARBA00022741"/>
    </source>
</evidence>
<comment type="subunit">
    <text evidence="7">Homodimer.</text>
</comment>
<dbReference type="CDD" id="cd00777">
    <property type="entry name" value="AspRS_core"/>
    <property type="match status" value="1"/>
</dbReference>
<evidence type="ECO:0000313" key="9">
    <source>
        <dbReference type="EMBL" id="MFL0251777.1"/>
    </source>
</evidence>
<dbReference type="InterPro" id="IPR012340">
    <property type="entry name" value="NA-bd_OB-fold"/>
</dbReference>
<comment type="similarity">
    <text evidence="1 7">Belongs to the class-II aminoacyl-tRNA synthetase family. Type 1 subfamily.</text>
</comment>
<dbReference type="InterPro" id="IPR004365">
    <property type="entry name" value="NA-bd_OB_tRNA"/>
</dbReference>
<evidence type="ECO:0000256" key="2">
    <source>
        <dbReference type="ARBA" id="ARBA00022598"/>
    </source>
</evidence>
<dbReference type="SUPFAM" id="SSF50249">
    <property type="entry name" value="Nucleic acid-binding proteins"/>
    <property type="match status" value="1"/>
</dbReference>
<keyword evidence="6 7" id="KW-0030">Aminoacyl-tRNA synthetase</keyword>
<evidence type="ECO:0000256" key="6">
    <source>
        <dbReference type="ARBA" id="ARBA00023146"/>
    </source>
</evidence>
<comment type="subcellular location">
    <subcellularLocation>
        <location evidence="7">Cytoplasm</location>
    </subcellularLocation>
</comment>
<keyword evidence="7" id="KW-0963">Cytoplasm</keyword>
<evidence type="ECO:0000256" key="1">
    <source>
        <dbReference type="ARBA" id="ARBA00006303"/>
    </source>
</evidence>
<evidence type="ECO:0000256" key="4">
    <source>
        <dbReference type="ARBA" id="ARBA00022840"/>
    </source>
</evidence>
<dbReference type="InterPro" id="IPR004364">
    <property type="entry name" value="Aa-tRNA-synt_II"/>
</dbReference>
<sequence length="598" mass="68188">MGESLRGLKRTTMCGDLRESHIGNVETVMGWVQKKRNLGGLVFIDLRDREGILQVVFGDAINSEAFKKADLVKSEYCIAVTGKIVKRESPNESMPTGMVELQGENIRILSESETPPIYIKEDLDAAENIRLKYRYLDLRRPDMQRIFKIRHKAAKVIRDFLDEKGFLEMETPMLTKSTPEGARDYLVPSRNFQGKFYALPQSPQLFKQLLMVSGYDKYFQIVKCFRDEDLRANRQPEFTQVDMELSFVEEDDVIAVNEELIKKVFKEIAGVDVKLPIERMPWKIAMEKYGSDKPDLRFGMEINDITKAVEGCDFKVFKSAIEAGGSVRAIKVPNCADMGRKQIDKLGEFVKTYKAKGLAWIAYKENEIKSPIAKFLKEEELAAVLKSVDAKVGDLILIVADKNSVVLQALGALRLHMCKELDLLKDNKEFRFVWVTEFPLLSYNEEEGRFQAEHHPFTMPMDEDIQYLESDPGRVRAKAYDIVLNGEELGGGSVRIHDTALQERMFKVLGFTKESAWERFGFLLEAFKFGPPPHAGLAYGFDRMIMFLAGTENIKDVITFPKNQNAYCPLTEAPNVVDEKQLCELGIGITKEEEKEEQ</sequence>
<dbReference type="PANTHER" id="PTHR22594">
    <property type="entry name" value="ASPARTYL/LYSYL-TRNA SYNTHETASE"/>
    <property type="match status" value="1"/>
</dbReference>
<feature type="binding site" evidence="7">
    <location>
        <position position="235"/>
    </location>
    <ligand>
        <name>ATP</name>
        <dbReference type="ChEBI" id="CHEBI:30616"/>
    </ligand>
</feature>
<dbReference type="InterPro" id="IPR045864">
    <property type="entry name" value="aa-tRNA-synth_II/BPL/LPL"/>
</dbReference>
<comment type="caution">
    <text evidence="9">The sequence shown here is derived from an EMBL/GenBank/DDBJ whole genome shotgun (WGS) entry which is preliminary data.</text>
</comment>
<feature type="binding site" evidence="7">
    <location>
        <begin position="226"/>
        <end position="228"/>
    </location>
    <ligand>
        <name>ATP</name>
        <dbReference type="ChEBI" id="CHEBI:30616"/>
    </ligand>
</feature>
<feature type="domain" description="Aminoacyl-transfer RNA synthetases class-II family profile" evidence="8">
    <location>
        <begin position="147"/>
        <end position="561"/>
    </location>
</feature>
<keyword evidence="3 7" id="KW-0547">Nucleotide-binding</keyword>
<dbReference type="InterPro" id="IPR004524">
    <property type="entry name" value="Asp-tRNA-ligase_1"/>
</dbReference>
<keyword evidence="10" id="KW-1185">Reference proteome</keyword>
<comment type="function">
    <text evidence="7">Catalyzes the attachment of L-aspartate to tRNA(Asp) in a two-step reaction: L-aspartate is first activated by ATP to form Asp-AMP and then transferred to the acceptor end of tRNA(Asp).</text>
</comment>
<dbReference type="SUPFAM" id="SSF55261">
    <property type="entry name" value="GAD domain-like"/>
    <property type="match status" value="1"/>
</dbReference>
<feature type="binding site" evidence="7">
    <location>
        <position position="488"/>
    </location>
    <ligand>
        <name>ATP</name>
        <dbReference type="ChEBI" id="CHEBI:30616"/>
    </ligand>
</feature>
<proteinExistence type="inferred from homology"/>
<dbReference type="InterPro" id="IPR002312">
    <property type="entry name" value="Asp/Asn-tRNA-synth_IIb"/>
</dbReference>
<gene>
    <name evidence="7 9" type="primary">aspS</name>
    <name evidence="9" type="ORF">ACJDT4_15265</name>
</gene>
<dbReference type="NCBIfam" id="TIGR00459">
    <property type="entry name" value="aspS_bact"/>
    <property type="match status" value="1"/>
</dbReference>
<dbReference type="Proteomes" id="UP001623592">
    <property type="component" value="Unassembled WGS sequence"/>
</dbReference>
<reference evidence="9 10" key="1">
    <citation type="submission" date="2024-11" db="EMBL/GenBank/DDBJ databases">
        <authorList>
            <person name="Heng Y.C."/>
            <person name="Lim A.C.H."/>
            <person name="Lee J.K.Y."/>
            <person name="Kittelmann S."/>
        </authorList>
    </citation>
    <scope>NUCLEOTIDE SEQUENCE [LARGE SCALE GENOMIC DNA]</scope>
    <source>
        <strain evidence="9 10">WILCCON 0114</strain>
    </source>
</reference>
<evidence type="ECO:0000313" key="10">
    <source>
        <dbReference type="Proteomes" id="UP001623592"/>
    </source>
</evidence>
<dbReference type="InterPro" id="IPR006195">
    <property type="entry name" value="aa-tRNA-synth_II"/>
</dbReference>
<dbReference type="PANTHER" id="PTHR22594:SF5">
    <property type="entry name" value="ASPARTATE--TRNA LIGASE, MITOCHONDRIAL"/>
    <property type="match status" value="1"/>
</dbReference>
<dbReference type="InterPro" id="IPR004115">
    <property type="entry name" value="GAD-like_sf"/>
</dbReference>
<feature type="binding site" evidence="7">
    <location>
        <position position="180"/>
    </location>
    <ligand>
        <name>L-aspartate</name>
        <dbReference type="ChEBI" id="CHEBI:29991"/>
    </ligand>
</feature>
<name>A0ABW8THI7_9CLOT</name>
<keyword evidence="5 7" id="KW-0648">Protein biosynthesis</keyword>
<organism evidence="9 10">
    <name type="scientific">Clostridium neuense</name>
    <dbReference type="NCBI Taxonomy" id="1728934"/>
    <lineage>
        <taxon>Bacteria</taxon>
        <taxon>Bacillati</taxon>
        <taxon>Bacillota</taxon>
        <taxon>Clostridia</taxon>
        <taxon>Eubacteriales</taxon>
        <taxon>Clostridiaceae</taxon>
        <taxon>Clostridium</taxon>
    </lineage>
</organism>
<dbReference type="PRINTS" id="PR01042">
    <property type="entry name" value="TRNASYNTHASP"/>
</dbReference>
<feature type="region of interest" description="Aspartate" evidence="7">
    <location>
        <begin position="204"/>
        <end position="207"/>
    </location>
</feature>
<feature type="binding site" evidence="7">
    <location>
        <position position="226"/>
    </location>
    <ligand>
        <name>L-aspartate</name>
        <dbReference type="ChEBI" id="CHEBI:29991"/>
    </ligand>
</feature>
<dbReference type="InterPro" id="IPR047089">
    <property type="entry name" value="Asp-tRNA-ligase_1_N"/>
</dbReference>
<dbReference type="InterPro" id="IPR029351">
    <property type="entry name" value="GAD_dom"/>
</dbReference>
<dbReference type="HAMAP" id="MF_00044">
    <property type="entry name" value="Asp_tRNA_synth_type1"/>
    <property type="match status" value="1"/>
</dbReference>
<dbReference type="Gene3D" id="3.30.1360.30">
    <property type="entry name" value="GAD-like domain"/>
    <property type="match status" value="1"/>
</dbReference>
<feature type="binding site" evidence="7">
    <location>
        <begin position="540"/>
        <end position="543"/>
    </location>
    <ligand>
        <name>ATP</name>
        <dbReference type="ChEBI" id="CHEBI:30616"/>
    </ligand>
</feature>
<dbReference type="NCBIfam" id="NF001750">
    <property type="entry name" value="PRK00476.1"/>
    <property type="match status" value="1"/>
</dbReference>
<accession>A0ABW8THI7</accession>
<feature type="binding site" evidence="7">
    <location>
        <position position="454"/>
    </location>
    <ligand>
        <name>L-aspartate</name>
        <dbReference type="ChEBI" id="CHEBI:29991"/>
    </ligand>
</feature>
<dbReference type="PROSITE" id="PS50862">
    <property type="entry name" value="AA_TRNA_LIGASE_II"/>
    <property type="match status" value="1"/>
</dbReference>
<comment type="catalytic activity">
    <reaction evidence="7">
        <text>tRNA(Asp) + L-aspartate + ATP = L-aspartyl-tRNA(Asp) + AMP + diphosphate</text>
        <dbReference type="Rhea" id="RHEA:19649"/>
        <dbReference type="Rhea" id="RHEA-COMP:9660"/>
        <dbReference type="Rhea" id="RHEA-COMP:9678"/>
        <dbReference type="ChEBI" id="CHEBI:29991"/>
        <dbReference type="ChEBI" id="CHEBI:30616"/>
        <dbReference type="ChEBI" id="CHEBI:33019"/>
        <dbReference type="ChEBI" id="CHEBI:78442"/>
        <dbReference type="ChEBI" id="CHEBI:78516"/>
        <dbReference type="ChEBI" id="CHEBI:456215"/>
        <dbReference type="EC" id="6.1.1.12"/>
    </reaction>
</comment>
<dbReference type="EC" id="6.1.1.12" evidence="7"/>
<dbReference type="Gene3D" id="3.30.930.10">
    <property type="entry name" value="Bira Bifunctional Protein, Domain 2"/>
    <property type="match status" value="1"/>
</dbReference>
<dbReference type="InterPro" id="IPR047090">
    <property type="entry name" value="AspRS_core"/>
</dbReference>
<protein>
    <recommendedName>
        <fullName evidence="7">Aspartate--tRNA ligase</fullName>
        <ecNumber evidence="7">6.1.1.12</ecNumber>
    </recommendedName>
    <alternativeName>
        <fullName evidence="7">Aspartyl-tRNA synthetase</fullName>
        <shortName evidence="7">AspRS</shortName>
    </alternativeName>
</protein>
<dbReference type="GO" id="GO:0004815">
    <property type="term" value="F:aspartate-tRNA ligase activity"/>
    <property type="evidence" value="ECO:0007669"/>
    <property type="project" value="UniProtKB-EC"/>
</dbReference>
<evidence type="ECO:0000256" key="7">
    <source>
        <dbReference type="HAMAP-Rule" id="MF_00044"/>
    </source>
</evidence>
<dbReference type="Pfam" id="PF02938">
    <property type="entry name" value="GAD"/>
    <property type="match status" value="1"/>
</dbReference>
<feature type="binding site" evidence="7">
    <location>
        <position position="495"/>
    </location>
    <ligand>
        <name>L-aspartate</name>
        <dbReference type="ChEBI" id="CHEBI:29991"/>
    </ligand>
</feature>
<dbReference type="SUPFAM" id="SSF55681">
    <property type="entry name" value="Class II aaRS and biotin synthetases"/>
    <property type="match status" value="1"/>
</dbReference>
<evidence type="ECO:0000259" key="8">
    <source>
        <dbReference type="PROSITE" id="PS50862"/>
    </source>
</evidence>
<dbReference type="Gene3D" id="2.40.50.140">
    <property type="entry name" value="Nucleic acid-binding proteins"/>
    <property type="match status" value="1"/>
</dbReference>
<keyword evidence="4 7" id="KW-0067">ATP-binding</keyword>
<dbReference type="RefSeq" id="WP_406788426.1">
    <property type="nucleotide sequence ID" value="NZ_JBJIAA010000012.1"/>
</dbReference>
<keyword evidence="2 7" id="KW-0436">Ligase</keyword>